<comment type="caution">
    <text evidence="4">The sequence shown here is derived from an EMBL/GenBank/DDBJ whole genome shotgun (WGS) entry which is preliminary data.</text>
</comment>
<dbReference type="SUPFAM" id="SSF109604">
    <property type="entry name" value="HD-domain/PDEase-like"/>
    <property type="match status" value="1"/>
</dbReference>
<evidence type="ECO:0000259" key="3">
    <source>
        <dbReference type="Pfam" id="PF21447"/>
    </source>
</evidence>
<evidence type="ECO:0000313" key="4">
    <source>
        <dbReference type="EMBL" id="MEL0630098.1"/>
    </source>
</evidence>
<gene>
    <name evidence="4" type="ORF">V6256_10830</name>
</gene>
<evidence type="ECO:0000259" key="2">
    <source>
        <dbReference type="Pfam" id="PF02541"/>
    </source>
</evidence>
<sequence length="497" mass="55687">MNEDCHLVAIDLGSNSFHLIVARELTGCIQTVFTSKKSVRLASGLDQNKHLSEEAIQRGLDCLAEFNQQLSGLTCRAVRVVATYSLRVAVNSDEFIERAKAVFPYPIEVISGEKEATLIYQGVAHTYPLKGTTFVMDIGGGSTEFIIGKRFKIKFARSLEMGSRSFATRFFNDDKITADSMRLAQAEARSVLAPIVEECLALGWKGVLGTSGSFKVIKQCMLELHGDSHITEKRVRRLIARFIEAKSFDNLGLSSIEESRFTLTAGALAIVSSFMDEFSVKNINISTSALREGVLYGLSSTEEKMLPRDRTVTNLLHLHRIDQVFSKRVLLQLQLFNQQLAEQGKAIDETRFMFLRYAALMHEIGINIHSKKRQVHGAYIIEHSDMPGFSEQGQQIIAAMVGDHRGKINSPITFDVISKDEYYQIVQLLRLAIILTHGRRDFPQQLAKIKFEGKQLQIDIPAVLFKENDLFAMLEKEVLQQQKAGLSLKVVAEAIEL</sequence>
<dbReference type="Pfam" id="PF02541">
    <property type="entry name" value="Ppx-GppA"/>
    <property type="match status" value="1"/>
</dbReference>
<dbReference type="InterPro" id="IPR048950">
    <property type="entry name" value="Ppx_GppA_C"/>
</dbReference>
<dbReference type="CDD" id="cd24053">
    <property type="entry name" value="ASKHA_NBD_EcPPX-GppA-like"/>
    <property type="match status" value="1"/>
</dbReference>
<dbReference type="EMBL" id="JBAKAZ010000040">
    <property type="protein sequence ID" value="MEL0630098.1"/>
    <property type="molecule type" value="Genomic_DNA"/>
</dbReference>
<dbReference type="Pfam" id="PF21447">
    <property type="entry name" value="Ppx-GppA_III"/>
    <property type="match status" value="1"/>
</dbReference>
<dbReference type="RefSeq" id="WP_341598228.1">
    <property type="nucleotide sequence ID" value="NZ_JBAKAZ010000040.1"/>
</dbReference>
<evidence type="ECO:0000313" key="5">
    <source>
        <dbReference type="Proteomes" id="UP001369082"/>
    </source>
</evidence>
<dbReference type="Gene3D" id="3.30.420.150">
    <property type="entry name" value="Exopolyphosphatase. Domain 2"/>
    <property type="match status" value="1"/>
</dbReference>
<accession>A0ABU9GRY9</accession>
<dbReference type="PANTHER" id="PTHR30005:SF14">
    <property type="entry name" value="EXOPOLYPHOSPHATASE"/>
    <property type="match status" value="1"/>
</dbReference>
<name>A0ABU9GRY9_9GAMM</name>
<dbReference type="InterPro" id="IPR050273">
    <property type="entry name" value="GppA/Ppx_hydrolase"/>
</dbReference>
<feature type="domain" description="Ppx/GppA phosphatase N-terminal" evidence="2">
    <location>
        <begin position="20"/>
        <end position="299"/>
    </location>
</feature>
<dbReference type="Gene3D" id="3.30.420.40">
    <property type="match status" value="1"/>
</dbReference>
<feature type="domain" description="Ppx/GppA phosphatase C-terminal" evidence="3">
    <location>
        <begin position="308"/>
        <end position="472"/>
    </location>
</feature>
<proteinExistence type="predicted"/>
<dbReference type="SUPFAM" id="SSF53067">
    <property type="entry name" value="Actin-like ATPase domain"/>
    <property type="match status" value="2"/>
</dbReference>
<dbReference type="InterPro" id="IPR030673">
    <property type="entry name" value="PyroPPase_GppA_Ppx"/>
</dbReference>
<dbReference type="PIRSF" id="PIRSF001267">
    <property type="entry name" value="Pyrophosphatase_GppA_Ppx"/>
    <property type="match status" value="1"/>
</dbReference>
<dbReference type="PANTHER" id="PTHR30005">
    <property type="entry name" value="EXOPOLYPHOSPHATASE"/>
    <property type="match status" value="1"/>
</dbReference>
<dbReference type="InterPro" id="IPR003695">
    <property type="entry name" value="Ppx_GppA_N"/>
</dbReference>
<keyword evidence="5" id="KW-1185">Reference proteome</keyword>
<dbReference type="Proteomes" id="UP001369082">
    <property type="component" value="Unassembled WGS sequence"/>
</dbReference>
<keyword evidence="1" id="KW-0378">Hydrolase</keyword>
<protein>
    <submittedName>
        <fullName evidence="4">Ppx/GppA phosphatase family protein</fullName>
    </submittedName>
</protein>
<organism evidence="4 5">
    <name type="scientific">Psychromonas aquatilis</name>
    <dbReference type="NCBI Taxonomy" id="2005072"/>
    <lineage>
        <taxon>Bacteria</taxon>
        <taxon>Pseudomonadati</taxon>
        <taxon>Pseudomonadota</taxon>
        <taxon>Gammaproteobacteria</taxon>
        <taxon>Alteromonadales</taxon>
        <taxon>Psychromonadaceae</taxon>
        <taxon>Psychromonas</taxon>
    </lineage>
</organism>
<dbReference type="InterPro" id="IPR043129">
    <property type="entry name" value="ATPase_NBD"/>
</dbReference>
<reference evidence="4 5" key="1">
    <citation type="submission" date="2024-02" db="EMBL/GenBank/DDBJ databases">
        <title>Bacteria isolated from the canopy kelp, Nereocystis luetkeana.</title>
        <authorList>
            <person name="Pfister C.A."/>
            <person name="Younker I.T."/>
            <person name="Light S.H."/>
        </authorList>
    </citation>
    <scope>NUCLEOTIDE SEQUENCE [LARGE SCALE GENOMIC DNA]</scope>
    <source>
        <strain evidence="4 5">TI.1.05</strain>
    </source>
</reference>
<dbReference type="Gene3D" id="1.10.3210.10">
    <property type="entry name" value="Hypothetical protein af1432"/>
    <property type="match status" value="1"/>
</dbReference>
<evidence type="ECO:0000256" key="1">
    <source>
        <dbReference type="ARBA" id="ARBA00022801"/>
    </source>
</evidence>